<comment type="caution">
    <text evidence="8">The sequence shown here is derived from an EMBL/GenBank/DDBJ whole genome shotgun (WGS) entry which is preliminary data.</text>
</comment>
<evidence type="ECO:0000256" key="5">
    <source>
        <dbReference type="ARBA" id="ARBA00023136"/>
    </source>
</evidence>
<dbReference type="CDD" id="cd10336">
    <property type="entry name" value="SLC6sbd_Tyt1-Like"/>
    <property type="match status" value="1"/>
</dbReference>
<sequence>MNKNKLSARDVFSSKFGVIAAAAGSAVGLGNIWKFPYITGVYGGAAFLFVYLGFIALIGLPVMLSELSIGRKSRSNVFGAFKNLAPGSPWKFVGMLGVAAAVMILAFYGVVAGWSIDYVVKAVTDNFATRSPNEMEAMFVNFIESPVSPVLYQLLFMLMTMAIVIIGVKDGIEKYAKFLMPLLVVIIIVLCLRSVTLDGASEGLKFLFNPDFSKLTADGILSALGHAFFSLSLGMGTLVTYGSYIDEKNNISVTALQVTIADTVIALLAGIAIFPAVFAFGIEPSSGPGLVFITLPNVFQQMPGGFFFSILFFLLLTVAALTSSISILEVVVAYFREELNLKRNFSTILATVMISIIGIFCSLSMGVLKEYTLFGLNFFDLLDWISANILLPLGGLFISLFVGWFLGRKKMEEELAKGASVVSWLLSVFIFLVKFIAPGAIAIVFLHGLGVFNFG</sequence>
<name>A0A2N3HRK9_9BACT</name>
<gene>
    <name evidence="8" type="ORF">BZG02_18355</name>
</gene>
<keyword evidence="4 7" id="KW-1133">Transmembrane helix</keyword>
<dbReference type="InterPro" id="IPR047218">
    <property type="entry name" value="YocR/YhdH-like"/>
</dbReference>
<dbReference type="PROSITE" id="PS00610">
    <property type="entry name" value="NA_NEUROTRAN_SYMP_1"/>
    <property type="match status" value="1"/>
</dbReference>
<evidence type="ECO:0000313" key="8">
    <source>
        <dbReference type="EMBL" id="PKQ60686.1"/>
    </source>
</evidence>
<dbReference type="OrthoDB" id="9762833at2"/>
<evidence type="ECO:0000256" key="3">
    <source>
        <dbReference type="ARBA" id="ARBA00022692"/>
    </source>
</evidence>
<accession>A0A2N3HRK9</accession>
<evidence type="ECO:0000256" key="6">
    <source>
        <dbReference type="RuleBase" id="RU003732"/>
    </source>
</evidence>
<feature type="transmembrane region" description="Helical" evidence="7">
    <location>
        <begin position="12"/>
        <end position="33"/>
    </location>
</feature>
<feature type="transmembrane region" description="Helical" evidence="7">
    <location>
        <begin position="92"/>
        <end position="116"/>
    </location>
</feature>
<keyword evidence="6" id="KW-0769">Symport</keyword>
<feature type="transmembrane region" description="Helical" evidence="7">
    <location>
        <begin position="175"/>
        <end position="195"/>
    </location>
</feature>
<keyword evidence="2 6" id="KW-0813">Transport</keyword>
<dbReference type="SUPFAM" id="SSF161070">
    <property type="entry name" value="SNF-like"/>
    <property type="match status" value="1"/>
</dbReference>
<dbReference type="PANTHER" id="PTHR42948:SF1">
    <property type="entry name" value="TRANSPORTER"/>
    <property type="match status" value="1"/>
</dbReference>
<evidence type="ECO:0000313" key="9">
    <source>
        <dbReference type="Proteomes" id="UP000233535"/>
    </source>
</evidence>
<comment type="similarity">
    <text evidence="6">Belongs to the sodium:neurotransmitter symporter (SNF) (TC 2.A.22) family.</text>
</comment>
<keyword evidence="5 7" id="KW-0472">Membrane</keyword>
<dbReference type="AlphaFoldDB" id="A0A2N3HRK9"/>
<reference evidence="8 9" key="1">
    <citation type="journal article" date="2017" name="Front. Microbiol.">
        <title>Labilibaculum manganireducens gen. nov., sp. nov. and Labilibaculum filiforme sp. nov., Novel Bacteroidetes Isolated from Subsurface Sediments of the Baltic Sea.</title>
        <authorList>
            <person name="Vandieken V."/>
            <person name="Marshall I.P."/>
            <person name="Niemann H."/>
            <person name="Engelen B."/>
            <person name="Cypionka H."/>
        </authorList>
    </citation>
    <scope>NUCLEOTIDE SEQUENCE [LARGE SCALE GENOMIC DNA]</scope>
    <source>
        <strain evidence="8 9">59.16B</strain>
    </source>
</reference>
<dbReference type="Pfam" id="PF00209">
    <property type="entry name" value="SNF"/>
    <property type="match status" value="2"/>
</dbReference>
<feature type="transmembrane region" description="Helical" evidence="7">
    <location>
        <begin position="385"/>
        <end position="407"/>
    </location>
</feature>
<organism evidence="8 9">
    <name type="scientific">Labilibaculum filiforme</name>
    <dbReference type="NCBI Taxonomy" id="1940526"/>
    <lineage>
        <taxon>Bacteria</taxon>
        <taxon>Pseudomonadati</taxon>
        <taxon>Bacteroidota</taxon>
        <taxon>Bacteroidia</taxon>
        <taxon>Marinilabiliales</taxon>
        <taxon>Marinifilaceae</taxon>
        <taxon>Labilibaculum</taxon>
    </lineage>
</organism>
<feature type="transmembrane region" description="Helical" evidence="7">
    <location>
        <begin position="306"/>
        <end position="335"/>
    </location>
</feature>
<evidence type="ECO:0000256" key="1">
    <source>
        <dbReference type="ARBA" id="ARBA00004141"/>
    </source>
</evidence>
<dbReference type="GO" id="GO:0015293">
    <property type="term" value="F:symporter activity"/>
    <property type="evidence" value="ECO:0007669"/>
    <property type="project" value="UniProtKB-KW"/>
</dbReference>
<dbReference type="PRINTS" id="PR00176">
    <property type="entry name" value="NANEUSMPORT"/>
</dbReference>
<dbReference type="GO" id="GO:0016020">
    <property type="term" value="C:membrane"/>
    <property type="evidence" value="ECO:0007669"/>
    <property type="project" value="UniProtKB-SubCell"/>
</dbReference>
<dbReference type="PROSITE" id="PS50267">
    <property type="entry name" value="NA_NEUROTRAN_SYMP_3"/>
    <property type="match status" value="1"/>
</dbReference>
<dbReference type="RefSeq" id="WP_101263215.1">
    <property type="nucleotide sequence ID" value="NZ_MVDD01000022.1"/>
</dbReference>
<proteinExistence type="inferred from homology"/>
<keyword evidence="9" id="KW-1185">Reference proteome</keyword>
<dbReference type="EMBL" id="MVDD01000022">
    <property type="protein sequence ID" value="PKQ60686.1"/>
    <property type="molecule type" value="Genomic_DNA"/>
</dbReference>
<evidence type="ECO:0000256" key="7">
    <source>
        <dbReference type="SAM" id="Phobius"/>
    </source>
</evidence>
<evidence type="ECO:0000256" key="4">
    <source>
        <dbReference type="ARBA" id="ARBA00022989"/>
    </source>
</evidence>
<feature type="transmembrane region" description="Helical" evidence="7">
    <location>
        <begin position="215"/>
        <end position="241"/>
    </location>
</feature>
<protein>
    <recommendedName>
        <fullName evidence="6">Transporter</fullName>
    </recommendedName>
</protein>
<dbReference type="InterPro" id="IPR037272">
    <property type="entry name" value="SNS_sf"/>
</dbReference>
<comment type="subcellular location">
    <subcellularLocation>
        <location evidence="1">Membrane</location>
        <topology evidence="1">Multi-pass membrane protein</topology>
    </subcellularLocation>
</comment>
<dbReference type="PANTHER" id="PTHR42948">
    <property type="entry name" value="TRANSPORTER"/>
    <property type="match status" value="1"/>
</dbReference>
<feature type="transmembrane region" description="Helical" evidence="7">
    <location>
        <begin position="347"/>
        <end position="365"/>
    </location>
</feature>
<feature type="transmembrane region" description="Helical" evidence="7">
    <location>
        <begin position="253"/>
        <end position="282"/>
    </location>
</feature>
<feature type="transmembrane region" description="Helical" evidence="7">
    <location>
        <begin position="150"/>
        <end position="168"/>
    </location>
</feature>
<dbReference type="Proteomes" id="UP000233535">
    <property type="component" value="Unassembled WGS sequence"/>
</dbReference>
<evidence type="ECO:0000256" key="2">
    <source>
        <dbReference type="ARBA" id="ARBA00022448"/>
    </source>
</evidence>
<feature type="transmembrane region" description="Helical" evidence="7">
    <location>
        <begin position="45"/>
        <end position="64"/>
    </location>
</feature>
<keyword evidence="3 6" id="KW-0812">Transmembrane</keyword>
<dbReference type="InterPro" id="IPR000175">
    <property type="entry name" value="Na/ntran_symport"/>
</dbReference>
<dbReference type="NCBIfam" id="NF037979">
    <property type="entry name" value="Na_transp"/>
    <property type="match status" value="1"/>
</dbReference>
<feature type="transmembrane region" description="Helical" evidence="7">
    <location>
        <begin position="419"/>
        <end position="446"/>
    </location>
</feature>